<keyword evidence="1" id="KW-0472">Membrane</keyword>
<gene>
    <name evidence="2" type="ORF">CLV57_0324</name>
</gene>
<name>A0A2H9VRA2_9SPHI</name>
<organism evidence="2 3">
    <name type="scientific">Mucilaginibacter auburnensis</name>
    <dbReference type="NCBI Taxonomy" id="1457233"/>
    <lineage>
        <taxon>Bacteria</taxon>
        <taxon>Pseudomonadati</taxon>
        <taxon>Bacteroidota</taxon>
        <taxon>Sphingobacteriia</taxon>
        <taxon>Sphingobacteriales</taxon>
        <taxon>Sphingobacteriaceae</taxon>
        <taxon>Mucilaginibacter</taxon>
    </lineage>
</organism>
<keyword evidence="1" id="KW-0812">Transmembrane</keyword>
<sequence>MVEKVKSALVFIGTAILNVALFIVLQIYAQFAHFFLFGEGALSDKFIVWVSLSFALIQVAILILLFRKRFLVKTGPLLGMNIIIVAVLFIYYVLL</sequence>
<comment type="caution">
    <text evidence="2">The sequence shown here is derived from an EMBL/GenBank/DDBJ whole genome shotgun (WGS) entry which is preliminary data.</text>
</comment>
<dbReference type="OrthoDB" id="9951929at2"/>
<keyword evidence="3" id="KW-1185">Reference proteome</keyword>
<dbReference type="EMBL" id="PGFJ01000001">
    <property type="protein sequence ID" value="PJJ83344.1"/>
    <property type="molecule type" value="Genomic_DNA"/>
</dbReference>
<reference evidence="2 3" key="1">
    <citation type="submission" date="2017-11" db="EMBL/GenBank/DDBJ databases">
        <title>Genomic Encyclopedia of Archaeal and Bacterial Type Strains, Phase II (KMG-II): From Individual Species to Whole Genera.</title>
        <authorList>
            <person name="Goeker M."/>
        </authorList>
    </citation>
    <scope>NUCLEOTIDE SEQUENCE [LARGE SCALE GENOMIC DNA]</scope>
    <source>
        <strain evidence="2 3">DSM 28175</strain>
    </source>
</reference>
<protein>
    <submittedName>
        <fullName evidence="2">Uncharacterized protein</fullName>
    </submittedName>
</protein>
<dbReference type="AlphaFoldDB" id="A0A2H9VRA2"/>
<dbReference type="RefSeq" id="WP_100339619.1">
    <property type="nucleotide sequence ID" value="NZ_PGFJ01000001.1"/>
</dbReference>
<evidence type="ECO:0000313" key="2">
    <source>
        <dbReference type="EMBL" id="PJJ83344.1"/>
    </source>
</evidence>
<evidence type="ECO:0000256" key="1">
    <source>
        <dbReference type="SAM" id="Phobius"/>
    </source>
</evidence>
<proteinExistence type="predicted"/>
<feature type="transmembrane region" description="Helical" evidence="1">
    <location>
        <begin position="46"/>
        <end position="65"/>
    </location>
</feature>
<feature type="transmembrane region" description="Helical" evidence="1">
    <location>
        <begin position="7"/>
        <end position="31"/>
    </location>
</feature>
<feature type="transmembrane region" description="Helical" evidence="1">
    <location>
        <begin position="77"/>
        <end position="94"/>
    </location>
</feature>
<accession>A0A2H9VRA2</accession>
<keyword evidence="1" id="KW-1133">Transmembrane helix</keyword>
<evidence type="ECO:0000313" key="3">
    <source>
        <dbReference type="Proteomes" id="UP000242687"/>
    </source>
</evidence>
<dbReference type="Proteomes" id="UP000242687">
    <property type="component" value="Unassembled WGS sequence"/>
</dbReference>